<dbReference type="Pfam" id="PF03143">
    <property type="entry name" value="GTP_EFTU_D3"/>
    <property type="match status" value="1"/>
</dbReference>
<keyword evidence="7" id="KW-0810">Translation regulation</keyword>
<dbReference type="Gene3D" id="3.40.50.300">
    <property type="entry name" value="P-loop containing nucleotide triphosphate hydrolases"/>
    <property type="match status" value="1"/>
</dbReference>
<comment type="subunit">
    <text evidence="11">Component of the Dom34-Hbs1 complex, also named Pelota-HBS1L complex, composed of dom34 and hbs1.</text>
</comment>
<keyword evidence="8" id="KW-0648">Protein biosynthesis</keyword>
<dbReference type="AlphaFoldDB" id="A0A2T6ZEP2"/>
<dbReference type="InterPro" id="IPR000795">
    <property type="entry name" value="T_Tr_GTP-bd_dom"/>
</dbReference>
<accession>A0A2T6ZEP2</accession>
<sequence>MSRHKNIRNLDLHAGQLRKGLAQVRKTLGTEIPVTDKEIQESLWYYYFDVSKTINYILSQHAPAENPKAKPQPQPSRKAQKGTSGISFSLSSYMAHEHVCASPRTNLPGCLPGIGQGHGSEKKTATELGFFRDCPWGNVPEHRRGEIIVERIHPRGGLLGGSGKMSKLAALAKARKEKAVAEKKQDGEEKASVSLLARLAPKAPARAPTPISKSSLPPTQESKQEIKQKTKQVIMPEPQPEAEPEKIAAASSQGLGHPEDPKTFFPILKDKSIYMPQFTSLLGSPSSFALSFFGERISTIKMNTTNQETFAISGAPTAAQAKAFSEPSPDDIVIAAQSGSKGLNNARKKTDKPVEKIEAAVQAMAIDNAPVKTRKKIDVLEEFKNAKTKESANFVVIGHVDAGKSTLMGRLLYDCGVIDERTIQKFKAEAEKIGKSSFHFAWVLDQTDEERSRGVTMDIATNHFSTASTNFTILDAPGHRDFVPNMIAGASQADFAVLVLDASTGAFESGFQNNGQTREHTLLARAIGISRIIVAVNKLDAVNWNHDRYIEITQQMSHFLSNAGFSSDSTSFVPCSGLTGANIVHDARDKMPWYNGPTLIQTLESSKPQSRGISSPLRITINDVFRGGIQNPVSISGRIEAGSLQVADTLLTLPSKESATVKGIEINEQSSEWAVAGHNVTLHLSGIDIIHLKPGDVMCSPESPIVPLSCFDLKILSLETITPMLVGIHRGRLNASGRVVSLLESIDKTTGKTLKKKPRHVSPGVIARIKVEVTLGAGIPVEKGNKLVLRLGGKTVAAGIVE</sequence>
<dbReference type="InterPro" id="IPR015033">
    <property type="entry name" value="HBS1-like_N"/>
</dbReference>
<dbReference type="GO" id="GO:0005829">
    <property type="term" value="C:cytosol"/>
    <property type="evidence" value="ECO:0007669"/>
    <property type="project" value="GOC"/>
</dbReference>
<evidence type="ECO:0000256" key="4">
    <source>
        <dbReference type="ARBA" id="ARBA00022741"/>
    </source>
</evidence>
<dbReference type="Proteomes" id="UP000244722">
    <property type="component" value="Unassembled WGS sequence"/>
</dbReference>
<keyword evidence="5" id="KW-0251">Elongation factor</keyword>
<dbReference type="OrthoDB" id="342024at2759"/>
<evidence type="ECO:0000256" key="8">
    <source>
        <dbReference type="ARBA" id="ARBA00022917"/>
    </source>
</evidence>
<comment type="caution">
    <text evidence="15">The sequence shown here is derived from an EMBL/GenBank/DDBJ whole genome shotgun (WGS) entry which is preliminary data.</text>
</comment>
<dbReference type="GO" id="GO:0003746">
    <property type="term" value="F:translation elongation factor activity"/>
    <property type="evidence" value="ECO:0007669"/>
    <property type="project" value="UniProtKB-KW"/>
</dbReference>
<dbReference type="InterPro" id="IPR004161">
    <property type="entry name" value="EFTu-like_2"/>
</dbReference>
<feature type="compositionally biased region" description="Polar residues" evidence="13">
    <location>
        <begin position="211"/>
        <end position="221"/>
    </location>
</feature>
<dbReference type="Gene3D" id="2.40.30.10">
    <property type="entry name" value="Translation factors"/>
    <property type="match status" value="2"/>
</dbReference>
<evidence type="ECO:0000256" key="6">
    <source>
        <dbReference type="ARBA" id="ARBA00022801"/>
    </source>
</evidence>
<feature type="domain" description="Tr-type G" evidence="14">
    <location>
        <begin position="389"/>
        <end position="617"/>
    </location>
</feature>
<dbReference type="InterPro" id="IPR009001">
    <property type="entry name" value="Transl_elong_EF1A/Init_IF2_C"/>
</dbReference>
<evidence type="ECO:0000256" key="5">
    <source>
        <dbReference type="ARBA" id="ARBA00022768"/>
    </source>
</evidence>
<dbReference type="CDD" id="cd16267">
    <property type="entry name" value="HBS1-like_II"/>
    <property type="match status" value="1"/>
</dbReference>
<evidence type="ECO:0000259" key="14">
    <source>
        <dbReference type="PROSITE" id="PS51722"/>
    </source>
</evidence>
<dbReference type="InterPro" id="IPR004160">
    <property type="entry name" value="Transl_elong_EFTu/EF1A_C"/>
</dbReference>
<dbReference type="PRINTS" id="PR00315">
    <property type="entry name" value="ELONGATNFCT"/>
</dbReference>
<dbReference type="STRING" id="42251.A0A2T6ZEP2"/>
<name>A0A2T6ZEP2_TUBBO</name>
<dbReference type="GO" id="GO:0005525">
    <property type="term" value="F:GTP binding"/>
    <property type="evidence" value="ECO:0007669"/>
    <property type="project" value="UniProtKB-KW"/>
</dbReference>
<dbReference type="GO" id="GO:0002184">
    <property type="term" value="P:cytoplasmic translational termination"/>
    <property type="evidence" value="ECO:0007669"/>
    <property type="project" value="UniProtKB-ARBA"/>
</dbReference>
<feature type="region of interest" description="Disordered" evidence="13">
    <location>
        <begin position="63"/>
        <end position="83"/>
    </location>
</feature>
<organism evidence="15 16">
    <name type="scientific">Tuber borchii</name>
    <name type="common">White truffle</name>
    <dbReference type="NCBI Taxonomy" id="42251"/>
    <lineage>
        <taxon>Eukaryota</taxon>
        <taxon>Fungi</taxon>
        <taxon>Dikarya</taxon>
        <taxon>Ascomycota</taxon>
        <taxon>Pezizomycotina</taxon>
        <taxon>Pezizomycetes</taxon>
        <taxon>Pezizales</taxon>
        <taxon>Tuberaceae</taxon>
        <taxon>Tuber</taxon>
    </lineage>
</organism>
<dbReference type="Pfam" id="PF08938">
    <property type="entry name" value="HBS1_N"/>
    <property type="match status" value="1"/>
</dbReference>
<evidence type="ECO:0000256" key="2">
    <source>
        <dbReference type="ARBA" id="ARBA00007249"/>
    </source>
</evidence>
<keyword evidence="3" id="KW-0963">Cytoplasm</keyword>
<comment type="catalytic activity">
    <reaction evidence="10">
        <text>GTP + H2O = GDP + phosphate + H(+)</text>
        <dbReference type="Rhea" id="RHEA:19669"/>
        <dbReference type="ChEBI" id="CHEBI:15377"/>
        <dbReference type="ChEBI" id="CHEBI:15378"/>
        <dbReference type="ChEBI" id="CHEBI:37565"/>
        <dbReference type="ChEBI" id="CHEBI:43474"/>
        <dbReference type="ChEBI" id="CHEBI:58189"/>
    </reaction>
    <physiologicalReaction direction="left-to-right" evidence="10">
        <dbReference type="Rhea" id="RHEA:19670"/>
    </physiologicalReaction>
</comment>
<keyword evidence="9" id="KW-0342">GTP-binding</keyword>
<dbReference type="InterPro" id="IPR009000">
    <property type="entry name" value="Transl_B-barrel_sf"/>
</dbReference>
<evidence type="ECO:0000256" key="10">
    <source>
        <dbReference type="ARBA" id="ARBA00049117"/>
    </source>
</evidence>
<dbReference type="FunFam" id="3.40.50.300:FF:000204">
    <property type="entry name" value="Translation elongation factor Tu"/>
    <property type="match status" value="1"/>
</dbReference>
<proteinExistence type="inferred from homology"/>
<evidence type="ECO:0000256" key="1">
    <source>
        <dbReference type="ARBA" id="ARBA00004496"/>
    </source>
</evidence>
<dbReference type="PROSITE" id="PS51722">
    <property type="entry name" value="G_TR_2"/>
    <property type="match status" value="1"/>
</dbReference>
<dbReference type="PANTHER" id="PTHR23115">
    <property type="entry name" value="TRANSLATION FACTOR"/>
    <property type="match status" value="1"/>
</dbReference>
<dbReference type="Pfam" id="PF00009">
    <property type="entry name" value="GTP_EFTU"/>
    <property type="match status" value="1"/>
</dbReference>
<feature type="region of interest" description="Disordered" evidence="13">
    <location>
        <begin position="200"/>
        <end position="228"/>
    </location>
</feature>
<keyword evidence="4" id="KW-0547">Nucleotide-binding</keyword>
<dbReference type="SUPFAM" id="SSF50465">
    <property type="entry name" value="EF-Tu/eEF-1alpha/eIF2-gamma C-terminal domain"/>
    <property type="match status" value="1"/>
</dbReference>
<evidence type="ECO:0000256" key="3">
    <source>
        <dbReference type="ARBA" id="ARBA00022490"/>
    </source>
</evidence>
<protein>
    <recommendedName>
        <fullName evidence="12">Elongation factor 1 alpha-like protein</fullName>
    </recommendedName>
</protein>
<dbReference type="FunFam" id="2.40.30.10:FF:000020">
    <property type="entry name" value="Translation elongation factor EF-1"/>
    <property type="match status" value="1"/>
</dbReference>
<dbReference type="GO" id="GO:1990533">
    <property type="term" value="C:Dom34-Hbs1 complex"/>
    <property type="evidence" value="ECO:0007669"/>
    <property type="project" value="UniProtKB-ARBA"/>
</dbReference>
<keyword evidence="6" id="KW-0378">Hydrolase</keyword>
<dbReference type="GO" id="GO:0006417">
    <property type="term" value="P:regulation of translation"/>
    <property type="evidence" value="ECO:0007669"/>
    <property type="project" value="UniProtKB-KW"/>
</dbReference>
<evidence type="ECO:0000313" key="16">
    <source>
        <dbReference type="Proteomes" id="UP000244722"/>
    </source>
</evidence>
<evidence type="ECO:0000256" key="9">
    <source>
        <dbReference type="ARBA" id="ARBA00023134"/>
    </source>
</evidence>
<keyword evidence="16" id="KW-1185">Reference proteome</keyword>
<gene>
    <name evidence="15" type="ORF">B9Z19DRAFT_494204</name>
</gene>
<dbReference type="EMBL" id="NESQ01000330">
    <property type="protein sequence ID" value="PUU73977.1"/>
    <property type="molecule type" value="Genomic_DNA"/>
</dbReference>
<reference evidence="15 16" key="1">
    <citation type="submission" date="2017-04" db="EMBL/GenBank/DDBJ databases">
        <title>Draft genome sequence of Tuber borchii Vittad., a whitish edible truffle.</title>
        <authorList>
            <consortium name="DOE Joint Genome Institute"/>
            <person name="Murat C."/>
            <person name="Kuo A."/>
            <person name="Barry K.W."/>
            <person name="Clum A."/>
            <person name="Dockter R.B."/>
            <person name="Fauchery L."/>
            <person name="Iotti M."/>
            <person name="Kohler A."/>
            <person name="Labutti K."/>
            <person name="Lindquist E.A."/>
            <person name="Lipzen A."/>
            <person name="Ohm R.A."/>
            <person name="Wang M."/>
            <person name="Grigoriev I.V."/>
            <person name="Zambonelli A."/>
            <person name="Martin F.M."/>
        </authorList>
    </citation>
    <scope>NUCLEOTIDE SEQUENCE [LARGE SCALE GENOMIC DNA]</scope>
    <source>
        <strain evidence="15 16">Tbo3840</strain>
    </source>
</reference>
<comment type="similarity">
    <text evidence="2">Belongs to the TRAFAC class translation factor GTPase superfamily. Classic translation factor GTPase family. EF-Tu/EF-1A subfamily.</text>
</comment>
<evidence type="ECO:0000256" key="12">
    <source>
        <dbReference type="ARBA" id="ARBA00074866"/>
    </source>
</evidence>
<evidence type="ECO:0000256" key="7">
    <source>
        <dbReference type="ARBA" id="ARBA00022845"/>
    </source>
</evidence>
<evidence type="ECO:0000256" key="13">
    <source>
        <dbReference type="SAM" id="MobiDB-lite"/>
    </source>
</evidence>
<dbReference type="InterPro" id="IPR027417">
    <property type="entry name" value="P-loop_NTPase"/>
</dbReference>
<dbReference type="SUPFAM" id="SSF52540">
    <property type="entry name" value="P-loop containing nucleoside triphosphate hydrolases"/>
    <property type="match status" value="1"/>
</dbReference>
<comment type="subcellular location">
    <subcellularLocation>
        <location evidence="1">Cytoplasm</location>
    </subcellularLocation>
</comment>
<dbReference type="CDD" id="cd01883">
    <property type="entry name" value="EF1_alpha"/>
    <property type="match status" value="1"/>
</dbReference>
<evidence type="ECO:0000313" key="15">
    <source>
        <dbReference type="EMBL" id="PUU73977.1"/>
    </source>
</evidence>
<dbReference type="Pfam" id="PF03144">
    <property type="entry name" value="GTP_EFTU_D2"/>
    <property type="match status" value="1"/>
</dbReference>
<dbReference type="SUPFAM" id="SSF50447">
    <property type="entry name" value="Translation proteins"/>
    <property type="match status" value="1"/>
</dbReference>
<dbReference type="InterPro" id="IPR050100">
    <property type="entry name" value="TRAFAC_GTPase_members"/>
</dbReference>
<evidence type="ECO:0000256" key="11">
    <source>
        <dbReference type="ARBA" id="ARBA00063537"/>
    </source>
</evidence>
<dbReference type="GO" id="GO:0003924">
    <property type="term" value="F:GTPase activity"/>
    <property type="evidence" value="ECO:0007669"/>
    <property type="project" value="InterPro"/>
</dbReference>